<gene>
    <name evidence="4" type="primary">rplF</name>
    <name evidence="8" type="ORF">A2982_01600</name>
</gene>
<dbReference type="GO" id="GO:0019843">
    <property type="term" value="F:rRNA binding"/>
    <property type="evidence" value="ECO:0007669"/>
    <property type="project" value="UniProtKB-UniRule"/>
</dbReference>
<dbReference type="Proteomes" id="UP000178771">
    <property type="component" value="Unassembled WGS sequence"/>
</dbReference>
<evidence type="ECO:0000256" key="1">
    <source>
        <dbReference type="ARBA" id="ARBA00009356"/>
    </source>
</evidence>
<evidence type="ECO:0000256" key="2">
    <source>
        <dbReference type="ARBA" id="ARBA00022980"/>
    </source>
</evidence>
<dbReference type="PROSITE" id="PS00525">
    <property type="entry name" value="RIBOSOMAL_L6_1"/>
    <property type="match status" value="1"/>
</dbReference>
<dbReference type="InterPro" id="IPR036789">
    <property type="entry name" value="Ribosomal_uL6-like_a/b-dom_sf"/>
</dbReference>
<dbReference type="GO" id="GO:0003735">
    <property type="term" value="F:structural constituent of ribosome"/>
    <property type="evidence" value="ECO:0007669"/>
    <property type="project" value="UniProtKB-UniRule"/>
</dbReference>
<dbReference type="FunFam" id="3.90.930.12:FF:000001">
    <property type="entry name" value="50S ribosomal protein L6"/>
    <property type="match status" value="1"/>
</dbReference>
<evidence type="ECO:0000313" key="9">
    <source>
        <dbReference type="Proteomes" id="UP000178771"/>
    </source>
</evidence>
<accession>A0A1F4V6D0</accession>
<dbReference type="EMBL" id="MEVH01000005">
    <property type="protein sequence ID" value="OGC52163.1"/>
    <property type="molecule type" value="Genomic_DNA"/>
</dbReference>
<keyword evidence="3 4" id="KW-0687">Ribonucleoprotein</keyword>
<dbReference type="PIRSF" id="PIRSF002162">
    <property type="entry name" value="Ribosomal_L6"/>
    <property type="match status" value="1"/>
</dbReference>
<dbReference type="HAMAP" id="MF_01365_B">
    <property type="entry name" value="Ribosomal_uL6_B"/>
    <property type="match status" value="1"/>
</dbReference>
<dbReference type="AlphaFoldDB" id="A0A1F4V6D0"/>
<protein>
    <recommendedName>
        <fullName evidence="4">Large ribosomal subunit protein uL6</fullName>
    </recommendedName>
</protein>
<dbReference type="InterPro" id="IPR000702">
    <property type="entry name" value="Ribosomal_uL6-like"/>
</dbReference>
<name>A0A1F4V6D0_UNCKA</name>
<evidence type="ECO:0000259" key="7">
    <source>
        <dbReference type="Pfam" id="PF00347"/>
    </source>
</evidence>
<dbReference type="Gene3D" id="3.90.930.12">
    <property type="entry name" value="Ribosomal protein L6, alpha-beta domain"/>
    <property type="match status" value="2"/>
</dbReference>
<dbReference type="PANTHER" id="PTHR11655:SF14">
    <property type="entry name" value="LARGE RIBOSOMAL SUBUNIT PROTEIN UL6M"/>
    <property type="match status" value="1"/>
</dbReference>
<comment type="function">
    <text evidence="4 6">This protein binds to the 23S rRNA, and is important in its secondary structure. It is located near the subunit interface in the base of the L7/L12 stalk, and near the tRNA binding site of the peptidyltransferase center.</text>
</comment>
<dbReference type="PRINTS" id="PR00059">
    <property type="entry name" value="RIBOSOMALL6"/>
</dbReference>
<keyword evidence="2 4" id="KW-0689">Ribosomal protein</keyword>
<dbReference type="STRING" id="1802624.A2982_01600"/>
<comment type="caution">
    <text evidence="8">The sequence shown here is derived from an EMBL/GenBank/DDBJ whole genome shotgun (WGS) entry which is preliminary data.</text>
</comment>
<keyword evidence="4 6" id="KW-0699">rRNA-binding</keyword>
<evidence type="ECO:0000256" key="4">
    <source>
        <dbReference type="HAMAP-Rule" id="MF_01365"/>
    </source>
</evidence>
<dbReference type="InterPro" id="IPR019906">
    <property type="entry name" value="Ribosomal_uL6_bac-type"/>
</dbReference>
<dbReference type="PANTHER" id="PTHR11655">
    <property type="entry name" value="60S/50S RIBOSOMAL PROTEIN L6/L9"/>
    <property type="match status" value="1"/>
</dbReference>
<organism evidence="8 9">
    <name type="scientific">candidate division WWE3 bacterium RIFCSPLOWO2_01_FULL_39_13</name>
    <dbReference type="NCBI Taxonomy" id="1802624"/>
    <lineage>
        <taxon>Bacteria</taxon>
        <taxon>Katanobacteria</taxon>
    </lineage>
</organism>
<dbReference type="InterPro" id="IPR002358">
    <property type="entry name" value="Ribosomal_uL6_CS"/>
</dbReference>
<comment type="similarity">
    <text evidence="1 4 5">Belongs to the universal ribosomal protein uL6 family.</text>
</comment>
<dbReference type="NCBIfam" id="TIGR03654">
    <property type="entry name" value="L6_bact"/>
    <property type="match status" value="1"/>
</dbReference>
<dbReference type="SUPFAM" id="SSF56053">
    <property type="entry name" value="Ribosomal protein L6"/>
    <property type="match status" value="2"/>
</dbReference>
<sequence>MSKIGRIPVQIPENVRADIKEDVIVIEGPKGSVSVDMQSNIKVLIEAGEIRAECSKTDDPQISAKWGLVRSLIFNAVAGVSEGFSKELELIGVGYRAEKLGNGLRLFVGYSHPVDISAPDGITFEIEGNTNIKVLGIDKQKVGQIAADIRDVRKPEPYKGKGIKYKDEIVKRKQGKVAKAAAA</sequence>
<evidence type="ECO:0000256" key="6">
    <source>
        <dbReference type="RuleBase" id="RU003870"/>
    </source>
</evidence>
<evidence type="ECO:0000313" key="8">
    <source>
        <dbReference type="EMBL" id="OGC52163.1"/>
    </source>
</evidence>
<evidence type="ECO:0000256" key="5">
    <source>
        <dbReference type="RuleBase" id="RU003869"/>
    </source>
</evidence>
<dbReference type="Pfam" id="PF00347">
    <property type="entry name" value="Ribosomal_L6"/>
    <property type="match status" value="2"/>
</dbReference>
<comment type="subunit">
    <text evidence="4">Part of the 50S ribosomal subunit.</text>
</comment>
<proteinExistence type="inferred from homology"/>
<feature type="domain" description="Large ribosomal subunit protein uL6 alpha-beta" evidence="7">
    <location>
        <begin position="11"/>
        <end position="83"/>
    </location>
</feature>
<keyword evidence="4 6" id="KW-0694">RNA-binding</keyword>
<evidence type="ECO:0000256" key="3">
    <source>
        <dbReference type="ARBA" id="ARBA00023274"/>
    </source>
</evidence>
<dbReference type="GO" id="GO:0002181">
    <property type="term" value="P:cytoplasmic translation"/>
    <property type="evidence" value="ECO:0007669"/>
    <property type="project" value="TreeGrafter"/>
</dbReference>
<dbReference type="GO" id="GO:0022625">
    <property type="term" value="C:cytosolic large ribosomal subunit"/>
    <property type="evidence" value="ECO:0007669"/>
    <property type="project" value="UniProtKB-UniRule"/>
</dbReference>
<dbReference type="InterPro" id="IPR020040">
    <property type="entry name" value="Ribosomal_uL6_a/b-dom"/>
</dbReference>
<feature type="domain" description="Large ribosomal subunit protein uL6 alpha-beta" evidence="7">
    <location>
        <begin position="91"/>
        <end position="165"/>
    </location>
</feature>
<reference evidence="8 9" key="1">
    <citation type="journal article" date="2016" name="Nat. Commun.">
        <title>Thousands of microbial genomes shed light on interconnected biogeochemical processes in an aquifer system.</title>
        <authorList>
            <person name="Anantharaman K."/>
            <person name="Brown C.T."/>
            <person name="Hug L.A."/>
            <person name="Sharon I."/>
            <person name="Castelle C.J."/>
            <person name="Probst A.J."/>
            <person name="Thomas B.C."/>
            <person name="Singh A."/>
            <person name="Wilkins M.J."/>
            <person name="Karaoz U."/>
            <person name="Brodie E.L."/>
            <person name="Williams K.H."/>
            <person name="Hubbard S.S."/>
            <person name="Banfield J.F."/>
        </authorList>
    </citation>
    <scope>NUCLEOTIDE SEQUENCE [LARGE SCALE GENOMIC DNA]</scope>
</reference>